<sequence length="293" mass="32604">MIIHYISLFALLTFTISNALGATTSIVPTEKYTNQHAISFINNNNDDDDNNRIFNGLKAPRGMFPSQAHISIKYGSGLTLSCGGSLIQTNWILTAAQCVVNIKNKCDLVLDVEIILGVVNSNDNNRVVRKGITVLPYPKYNISAPVYHDIALIKIEPIELSQYIQLAISPPPRIENRDLIGKEVIASGFGKINDFMQTNELHWGRMYVLDYEICRNLYNQTLSDAFCVGTFGASSPCPGDSGSPLFYKPDKSENYVQIGVASFGHPRSCAMGYPVFYTRVPGYLDWIHRVINK</sequence>
<dbReference type="PRINTS" id="PR00722">
    <property type="entry name" value="CHYMOTRYPSIN"/>
</dbReference>
<protein>
    <submittedName>
        <fullName evidence="4">Trypsin-like serine protease-like protein</fullName>
    </submittedName>
</protein>
<dbReference type="Gene3D" id="2.40.10.10">
    <property type="entry name" value="Trypsin-like serine proteases"/>
    <property type="match status" value="1"/>
</dbReference>
<dbReference type="EMBL" id="MF966379">
    <property type="protein sequence ID" value="ATZ81523.1"/>
    <property type="molecule type" value="Genomic_DNA"/>
</dbReference>
<proteinExistence type="predicted"/>
<dbReference type="SMART" id="SM00020">
    <property type="entry name" value="Tryp_SPc"/>
    <property type="match status" value="1"/>
</dbReference>
<dbReference type="OrthoDB" id="8139at10239"/>
<keyword evidence="2" id="KW-1015">Disulfide bond</keyword>
<dbReference type="PANTHER" id="PTHR24260">
    <property type="match status" value="1"/>
</dbReference>
<evidence type="ECO:0000256" key="1">
    <source>
        <dbReference type="ARBA" id="ARBA00022801"/>
    </source>
</evidence>
<accession>A0A2H4UX85</accession>
<dbReference type="InterPro" id="IPR001254">
    <property type="entry name" value="Trypsin_dom"/>
</dbReference>
<evidence type="ECO:0000259" key="3">
    <source>
        <dbReference type="PROSITE" id="PS50240"/>
    </source>
</evidence>
<gene>
    <name evidence="4" type="ORF">DiNV_CH01M_ORF42</name>
</gene>
<dbReference type="CDD" id="cd00190">
    <property type="entry name" value="Tryp_SPc"/>
    <property type="match status" value="1"/>
</dbReference>
<keyword evidence="1" id="KW-0378">Hydrolase</keyword>
<name>A0A2H4UX85_9VIRU</name>
<dbReference type="Proteomes" id="UP000290195">
    <property type="component" value="Segment"/>
</dbReference>
<reference evidence="4" key="1">
    <citation type="journal article" date="2018" name="Infect. Genet. Evol.">
        <title>The dynamic evolution of Drosophila innubila Nudivirus.</title>
        <authorList>
            <person name="Hill T."/>
            <person name="Unckless R.L."/>
        </authorList>
    </citation>
    <scope>NUCLEOTIDE SEQUENCE [LARGE SCALE GENOMIC DNA]</scope>
    <source>
        <strain evidence="4">DiNV_CH01M</strain>
    </source>
</reference>
<dbReference type="PANTHER" id="PTHR24260:SF136">
    <property type="entry name" value="GH08193P-RELATED"/>
    <property type="match status" value="1"/>
</dbReference>
<organism evidence="4">
    <name type="scientific">Drosophila innubila nudivirus</name>
    <dbReference type="NCBI Taxonomy" id="2057187"/>
    <lineage>
        <taxon>Viruses</taxon>
        <taxon>Viruses incertae sedis</taxon>
        <taxon>Naldaviricetes</taxon>
        <taxon>Lefavirales</taxon>
        <taxon>Nudiviridae</taxon>
        <taxon>Alphanudivirus</taxon>
        <taxon>Alphanudivirus droinnubilae</taxon>
    </lineage>
</organism>
<dbReference type="SUPFAM" id="SSF50494">
    <property type="entry name" value="Trypsin-like serine proteases"/>
    <property type="match status" value="1"/>
</dbReference>
<dbReference type="InterPro" id="IPR051333">
    <property type="entry name" value="CLIP_Serine_Protease"/>
</dbReference>
<dbReference type="InterPro" id="IPR001314">
    <property type="entry name" value="Peptidase_S1A"/>
</dbReference>
<dbReference type="GO" id="GO:0004252">
    <property type="term" value="F:serine-type endopeptidase activity"/>
    <property type="evidence" value="ECO:0007669"/>
    <property type="project" value="InterPro"/>
</dbReference>
<evidence type="ECO:0000313" key="5">
    <source>
        <dbReference type="Proteomes" id="UP000290195"/>
    </source>
</evidence>
<evidence type="ECO:0000313" key="4">
    <source>
        <dbReference type="EMBL" id="ATZ81523.1"/>
    </source>
</evidence>
<dbReference type="InterPro" id="IPR033116">
    <property type="entry name" value="TRYPSIN_SER"/>
</dbReference>
<feature type="domain" description="Peptidase S1" evidence="3">
    <location>
        <begin position="53"/>
        <end position="292"/>
    </location>
</feature>
<dbReference type="InterPro" id="IPR009003">
    <property type="entry name" value="Peptidase_S1_PA"/>
</dbReference>
<dbReference type="GO" id="GO:0006508">
    <property type="term" value="P:proteolysis"/>
    <property type="evidence" value="ECO:0007669"/>
    <property type="project" value="UniProtKB-KW"/>
</dbReference>
<dbReference type="Pfam" id="PF00089">
    <property type="entry name" value="Trypsin"/>
    <property type="match status" value="1"/>
</dbReference>
<keyword evidence="4" id="KW-0645">Protease</keyword>
<dbReference type="InterPro" id="IPR043504">
    <property type="entry name" value="Peptidase_S1_PA_chymotrypsin"/>
</dbReference>
<evidence type="ECO:0000256" key="2">
    <source>
        <dbReference type="ARBA" id="ARBA00023157"/>
    </source>
</evidence>
<dbReference type="PROSITE" id="PS00135">
    <property type="entry name" value="TRYPSIN_SER"/>
    <property type="match status" value="1"/>
</dbReference>
<dbReference type="PROSITE" id="PS50240">
    <property type="entry name" value="TRYPSIN_DOM"/>
    <property type="match status" value="1"/>
</dbReference>
<keyword evidence="5" id="KW-1185">Reference proteome</keyword>